<comment type="caution">
    <text evidence="1">The sequence shown here is derived from an EMBL/GenBank/DDBJ whole genome shotgun (WGS) entry which is preliminary data.</text>
</comment>
<accession>X1TTT6</accession>
<gene>
    <name evidence="1" type="ORF">S12H4_40654</name>
</gene>
<dbReference type="InterPro" id="IPR043502">
    <property type="entry name" value="DNA/RNA_pol_sf"/>
</dbReference>
<sequence length="237" mass="27253">ERIGYDEGYNSLVSIPAEVSANARLYLWQLIKKAGLHNVFYCDTDSILVNDEGLANLQDLVSRTEIGKLKVQRHPTKVILRGLKDYILDNTDKIKGIPKNAEKVSDDSFFVYRSVGIRSGLHNKDINKVIWVKTLKNLTRLYNKGIIMSTSRVMPLIMVTLDNQSYLDFEKMREVYGEYALYKDRYLDEIMGLKYARDDDLPAAMLDYSLADRLIAKEEKRNARREGNMIYQRGGNG</sequence>
<dbReference type="InterPro" id="IPR023211">
    <property type="entry name" value="DNA_pol_palm_dom_sf"/>
</dbReference>
<name>X1TTT6_9ZZZZ</name>
<reference evidence="1" key="1">
    <citation type="journal article" date="2014" name="Front. Microbiol.">
        <title>High frequency of phylogenetically diverse reductive dehalogenase-homologous genes in deep subseafloor sedimentary metagenomes.</title>
        <authorList>
            <person name="Kawai M."/>
            <person name="Futagami T."/>
            <person name="Toyoda A."/>
            <person name="Takaki Y."/>
            <person name="Nishi S."/>
            <person name="Hori S."/>
            <person name="Arai W."/>
            <person name="Tsubouchi T."/>
            <person name="Morono Y."/>
            <person name="Uchiyama I."/>
            <person name="Ito T."/>
            <person name="Fujiyama A."/>
            <person name="Inagaki F."/>
            <person name="Takami H."/>
        </authorList>
    </citation>
    <scope>NUCLEOTIDE SEQUENCE</scope>
    <source>
        <strain evidence="1">Expedition CK06-06</strain>
    </source>
</reference>
<evidence type="ECO:0000313" key="1">
    <source>
        <dbReference type="EMBL" id="GAI94796.1"/>
    </source>
</evidence>
<dbReference type="AlphaFoldDB" id="X1TTT6"/>
<dbReference type="EMBL" id="BARW01024690">
    <property type="protein sequence ID" value="GAI94796.1"/>
    <property type="molecule type" value="Genomic_DNA"/>
</dbReference>
<dbReference type="Gene3D" id="3.90.1600.10">
    <property type="entry name" value="Palm domain of DNA polymerase"/>
    <property type="match status" value="1"/>
</dbReference>
<dbReference type="SUPFAM" id="SSF56672">
    <property type="entry name" value="DNA/RNA polymerases"/>
    <property type="match status" value="1"/>
</dbReference>
<proteinExistence type="predicted"/>
<feature type="non-terminal residue" evidence="1">
    <location>
        <position position="1"/>
    </location>
</feature>
<protein>
    <submittedName>
        <fullName evidence="1">Uncharacterized protein</fullName>
    </submittedName>
</protein>
<organism evidence="1">
    <name type="scientific">marine sediment metagenome</name>
    <dbReference type="NCBI Taxonomy" id="412755"/>
    <lineage>
        <taxon>unclassified sequences</taxon>
        <taxon>metagenomes</taxon>
        <taxon>ecological metagenomes</taxon>
    </lineage>
</organism>